<reference evidence="3" key="1">
    <citation type="submission" date="2022-11" db="UniProtKB">
        <authorList>
            <consortium name="WormBaseParasite"/>
        </authorList>
    </citation>
    <scope>IDENTIFICATION</scope>
</reference>
<evidence type="ECO:0000256" key="1">
    <source>
        <dbReference type="SAM" id="Phobius"/>
    </source>
</evidence>
<name>A0A914DQS1_9BILA</name>
<keyword evidence="1" id="KW-0472">Membrane</keyword>
<keyword evidence="1" id="KW-1133">Transmembrane helix</keyword>
<keyword evidence="1" id="KW-0812">Transmembrane</keyword>
<keyword evidence="2" id="KW-1185">Reference proteome</keyword>
<organism evidence="2 3">
    <name type="scientific">Acrobeloides nanus</name>
    <dbReference type="NCBI Taxonomy" id="290746"/>
    <lineage>
        <taxon>Eukaryota</taxon>
        <taxon>Metazoa</taxon>
        <taxon>Ecdysozoa</taxon>
        <taxon>Nematoda</taxon>
        <taxon>Chromadorea</taxon>
        <taxon>Rhabditida</taxon>
        <taxon>Tylenchina</taxon>
        <taxon>Cephalobomorpha</taxon>
        <taxon>Cephaloboidea</taxon>
        <taxon>Cephalobidae</taxon>
        <taxon>Acrobeloides</taxon>
    </lineage>
</organism>
<feature type="transmembrane region" description="Helical" evidence="1">
    <location>
        <begin position="26"/>
        <end position="50"/>
    </location>
</feature>
<evidence type="ECO:0000313" key="3">
    <source>
        <dbReference type="WBParaSite" id="ACRNAN_scaffold3269.g18289.t1"/>
    </source>
</evidence>
<sequence>MGISSLVLFVLPNFIGDIILKRLCLILFNYIFASFIIFLVFVVISTTSTYRQIFVEKLKQLKMKLPRSSYVEDGQVAMNRLNELKTFDGQKMFFSTNEEKNLYFQQLANDWNSKFPNVTIKK</sequence>
<protein>
    <submittedName>
        <fullName evidence="3">ATP synthase F0 subunit 8</fullName>
    </submittedName>
</protein>
<proteinExistence type="predicted"/>
<dbReference type="Proteomes" id="UP000887540">
    <property type="component" value="Unplaced"/>
</dbReference>
<accession>A0A914DQS1</accession>
<dbReference type="WBParaSite" id="ACRNAN_scaffold3269.g18289.t1">
    <property type="protein sequence ID" value="ACRNAN_scaffold3269.g18289.t1"/>
    <property type="gene ID" value="ACRNAN_scaffold3269.g18289"/>
</dbReference>
<dbReference type="AlphaFoldDB" id="A0A914DQS1"/>
<evidence type="ECO:0000313" key="2">
    <source>
        <dbReference type="Proteomes" id="UP000887540"/>
    </source>
</evidence>